<proteinExistence type="inferred from homology"/>
<dbReference type="Gene3D" id="1.10.287.100">
    <property type="match status" value="1"/>
</dbReference>
<comment type="similarity">
    <text evidence="2">Belongs to the TFIIA subunit 1 family.</text>
</comment>
<dbReference type="PANTHER" id="PTHR12694">
    <property type="entry name" value="TRANSCRIPTION INITIATION FACTOR IIA SUBUNIT 1"/>
    <property type="match status" value="1"/>
</dbReference>
<feature type="compositionally biased region" description="Pro residues" evidence="5">
    <location>
        <begin position="116"/>
        <end position="134"/>
    </location>
</feature>
<dbReference type="OrthoDB" id="6275927at2759"/>
<dbReference type="GeneID" id="59340109"/>
<feature type="compositionally biased region" description="Polar residues" evidence="5">
    <location>
        <begin position="136"/>
        <end position="153"/>
    </location>
</feature>
<comment type="caution">
    <text evidence="6">The sequence shown here is derived from an EMBL/GenBank/DDBJ whole genome shotgun (WGS) entry which is preliminary data.</text>
</comment>
<feature type="compositionally biased region" description="Pro residues" evidence="5">
    <location>
        <begin position="85"/>
        <end position="94"/>
    </location>
</feature>
<dbReference type="CDD" id="cd07976">
    <property type="entry name" value="TFIIA_alpha_beta_like"/>
    <property type="match status" value="1"/>
</dbReference>
<evidence type="ECO:0000256" key="1">
    <source>
        <dbReference type="ARBA" id="ARBA00004123"/>
    </source>
</evidence>
<evidence type="ECO:0000256" key="3">
    <source>
        <dbReference type="ARBA" id="ARBA00023163"/>
    </source>
</evidence>
<protein>
    <submittedName>
        <fullName evidence="6">Transcriptional factor IIA alpha/beta subunit</fullName>
    </submittedName>
</protein>
<dbReference type="SUPFAM" id="SSF47396">
    <property type="entry name" value="Transcription factor IIA (TFIIA), alpha-helical domain"/>
    <property type="match status" value="1"/>
</dbReference>
<dbReference type="Pfam" id="PF03153">
    <property type="entry name" value="TFIIA"/>
    <property type="match status" value="2"/>
</dbReference>
<evidence type="ECO:0000256" key="2">
    <source>
        <dbReference type="ARBA" id="ARBA00010059"/>
    </source>
</evidence>
<dbReference type="PANTHER" id="PTHR12694:SF8">
    <property type="entry name" value="TRANSCRIPTION INITIATION FACTOR IIA SUBUNIT 1"/>
    <property type="match status" value="1"/>
</dbReference>
<dbReference type="SUPFAM" id="SSF50784">
    <property type="entry name" value="Transcription factor IIA (TFIIA), beta-barrel domain"/>
    <property type="match status" value="1"/>
</dbReference>
<comment type="subcellular location">
    <subcellularLocation>
        <location evidence="1">Nucleus</location>
    </subcellularLocation>
</comment>
<sequence>MSNKIVPGIYRAVIDEVVAACKPEFEEYGVSEEVLNDLQKRWEAKVIASRVAEFDPPPQVVVPQYPPQPVPHYPPPAHHTASYIQPPPLPPPPIKAEHMIKSEPLDSRYALSAPPYTLPPLPGPKLNLPPPRQPPSSGQLNVLSFPTGPQSRLPSIPQVDGPSHSDDSDDESPPPPSFAPPRALHPSLPQPVASTSTSTVEDSEAINSDLDDSDEDDDLEDGAANVDILFCTYDKVARVKSKWKCVLKEGMVHANGKDYLFQRCTCEFNFEF</sequence>
<dbReference type="GO" id="GO:0006367">
    <property type="term" value="P:transcription initiation at RNA polymerase II promoter"/>
    <property type="evidence" value="ECO:0007669"/>
    <property type="project" value="InterPro"/>
</dbReference>
<dbReference type="RefSeq" id="XP_037225503.1">
    <property type="nucleotide sequence ID" value="XM_037357593.1"/>
</dbReference>
<dbReference type="InterPro" id="IPR009088">
    <property type="entry name" value="TFIIA_b-brl"/>
</dbReference>
<dbReference type="InterPro" id="IPR004855">
    <property type="entry name" value="TFIIA_asu/bsu"/>
</dbReference>
<evidence type="ECO:0000313" key="7">
    <source>
        <dbReference type="Proteomes" id="UP000636479"/>
    </source>
</evidence>
<dbReference type="SMART" id="SM01371">
    <property type="entry name" value="TFIIA"/>
    <property type="match status" value="1"/>
</dbReference>
<accession>A0A8H6TDI2</accession>
<dbReference type="EMBL" id="JACAZF010000001">
    <property type="protein sequence ID" value="KAF7315480.1"/>
    <property type="molecule type" value="Genomic_DNA"/>
</dbReference>
<keyword evidence="7" id="KW-1185">Reference proteome</keyword>
<evidence type="ECO:0000256" key="5">
    <source>
        <dbReference type="SAM" id="MobiDB-lite"/>
    </source>
</evidence>
<feature type="compositionally biased region" description="Acidic residues" evidence="5">
    <location>
        <begin position="201"/>
        <end position="219"/>
    </location>
</feature>
<dbReference type="GO" id="GO:0005672">
    <property type="term" value="C:transcription factor TFIIA complex"/>
    <property type="evidence" value="ECO:0007669"/>
    <property type="project" value="InterPro"/>
</dbReference>
<dbReference type="Gene3D" id="2.30.18.10">
    <property type="entry name" value="Transcription factor IIA (TFIIA), beta-barrel domain"/>
    <property type="match status" value="1"/>
</dbReference>
<dbReference type="Proteomes" id="UP000636479">
    <property type="component" value="Unassembled WGS sequence"/>
</dbReference>
<feature type="region of interest" description="Disordered" evidence="5">
    <location>
        <begin position="110"/>
        <end position="219"/>
    </location>
</feature>
<organism evidence="6 7">
    <name type="scientific">Mycena indigotica</name>
    <dbReference type="NCBI Taxonomy" id="2126181"/>
    <lineage>
        <taxon>Eukaryota</taxon>
        <taxon>Fungi</taxon>
        <taxon>Dikarya</taxon>
        <taxon>Basidiomycota</taxon>
        <taxon>Agaricomycotina</taxon>
        <taxon>Agaricomycetes</taxon>
        <taxon>Agaricomycetidae</taxon>
        <taxon>Agaricales</taxon>
        <taxon>Marasmiineae</taxon>
        <taxon>Mycenaceae</taxon>
        <taxon>Mycena</taxon>
    </lineage>
</organism>
<keyword evidence="3" id="KW-0804">Transcription</keyword>
<dbReference type="AlphaFoldDB" id="A0A8H6TDI2"/>
<feature type="compositionally biased region" description="Pro residues" evidence="5">
    <location>
        <begin position="58"/>
        <end position="77"/>
    </location>
</feature>
<evidence type="ECO:0000313" key="6">
    <source>
        <dbReference type="EMBL" id="KAF7315480.1"/>
    </source>
</evidence>
<feature type="region of interest" description="Disordered" evidence="5">
    <location>
        <begin position="58"/>
        <end position="97"/>
    </location>
</feature>
<name>A0A8H6TDI2_9AGAR</name>
<evidence type="ECO:0000256" key="4">
    <source>
        <dbReference type="ARBA" id="ARBA00023242"/>
    </source>
</evidence>
<gene>
    <name evidence="6" type="ORF">MIND_00063200</name>
</gene>
<reference evidence="6" key="1">
    <citation type="submission" date="2020-05" db="EMBL/GenBank/DDBJ databases">
        <title>Mycena genomes resolve the evolution of fungal bioluminescence.</title>
        <authorList>
            <person name="Tsai I.J."/>
        </authorList>
    </citation>
    <scope>NUCLEOTIDE SEQUENCE</scope>
    <source>
        <strain evidence="6">171206Taipei</strain>
    </source>
</reference>
<keyword evidence="4" id="KW-0539">Nucleus</keyword>